<comment type="caution">
    <text evidence="1">The sequence shown here is derived from an EMBL/GenBank/DDBJ whole genome shotgun (WGS) entry which is preliminary data.</text>
</comment>
<dbReference type="Gene3D" id="3.40.1260.10">
    <property type="entry name" value="DsrEFH-like"/>
    <property type="match status" value="1"/>
</dbReference>
<dbReference type="Proteomes" id="UP001231736">
    <property type="component" value="Unassembled WGS sequence"/>
</dbReference>
<dbReference type="AlphaFoldDB" id="A0AAJ6NE86"/>
<dbReference type="RefSeq" id="WP_306387448.1">
    <property type="nucleotide sequence ID" value="NZ_JASAYT010000020.1"/>
</dbReference>
<dbReference type="EMBL" id="JASAYT010000020">
    <property type="protein sequence ID" value="MDP8175178.1"/>
    <property type="molecule type" value="Genomic_DNA"/>
</dbReference>
<dbReference type="InterPro" id="IPR003787">
    <property type="entry name" value="Sulphur_relay_DsrE/F-like"/>
</dbReference>
<sequence>MTTHYDYVGTIFENETNPNKPTVAFTLANKALEKGYSAAIILMVDAVSMSISGAIDNINIGAPFGGLKALQEAFIEKGGKILVCKACMVHNKITPEQIDSRFDIIDGGEVVDLIMNAKGSLQIS</sequence>
<protein>
    <submittedName>
        <fullName evidence="1">DsrE family protein</fullName>
    </submittedName>
</protein>
<dbReference type="Pfam" id="PF02635">
    <property type="entry name" value="DsrE"/>
    <property type="match status" value="1"/>
</dbReference>
<evidence type="ECO:0000313" key="2">
    <source>
        <dbReference type="Proteomes" id="UP001231736"/>
    </source>
</evidence>
<accession>A0AAJ6NE86</accession>
<gene>
    <name evidence="1" type="ORF">QJU97_06895</name>
</gene>
<proteinExistence type="predicted"/>
<evidence type="ECO:0000313" key="1">
    <source>
        <dbReference type="EMBL" id="MDP8175178.1"/>
    </source>
</evidence>
<name>A0AAJ6NE86_9PAST</name>
<organism evidence="1 2">
    <name type="scientific">Phocoenobacter skyensis</name>
    <dbReference type="NCBI Taxonomy" id="97481"/>
    <lineage>
        <taxon>Bacteria</taxon>
        <taxon>Pseudomonadati</taxon>
        <taxon>Pseudomonadota</taxon>
        <taxon>Gammaproteobacteria</taxon>
        <taxon>Pasteurellales</taxon>
        <taxon>Pasteurellaceae</taxon>
        <taxon>Phocoenobacter</taxon>
    </lineage>
</organism>
<reference evidence="1" key="1">
    <citation type="journal article" date="2023" name="Front. Microbiol.">
        <title>Phylogeography and host specificity of Pasteurellaceae pathogenic to sea-farmed fish in the north-east Atlantic.</title>
        <authorList>
            <person name="Gulla S."/>
            <person name="Colquhoun D.J."/>
            <person name="Olsen A.B."/>
            <person name="Spilsberg B."/>
            <person name="Lagesen K."/>
            <person name="Aakesson C.P."/>
            <person name="Strom S."/>
            <person name="Manji F."/>
            <person name="Birkbeck T.H."/>
            <person name="Nilsen H.K."/>
        </authorList>
    </citation>
    <scope>NUCLEOTIDE SEQUENCE</scope>
    <source>
        <strain evidence="1">98B1</strain>
    </source>
</reference>
<dbReference type="InterPro" id="IPR027396">
    <property type="entry name" value="DsrEFH-like"/>
</dbReference>
<dbReference type="SUPFAM" id="SSF75169">
    <property type="entry name" value="DsrEFH-like"/>
    <property type="match status" value="1"/>
</dbReference>